<evidence type="ECO:0000256" key="3">
    <source>
        <dbReference type="ARBA" id="ARBA00022801"/>
    </source>
</evidence>
<dbReference type="Gene3D" id="3.30.70.360">
    <property type="match status" value="1"/>
</dbReference>
<dbReference type="Gene3D" id="3.40.630.10">
    <property type="entry name" value="Zn peptidases"/>
    <property type="match status" value="1"/>
</dbReference>
<evidence type="ECO:0000256" key="4">
    <source>
        <dbReference type="ARBA" id="ARBA00022833"/>
    </source>
</evidence>
<keyword evidence="3" id="KW-0378">Hydrolase</keyword>
<protein>
    <submittedName>
        <fullName evidence="6">Peptidase M20</fullName>
    </submittedName>
</protein>
<dbReference type="SUPFAM" id="SSF53187">
    <property type="entry name" value="Zn-dependent exopeptidases"/>
    <property type="match status" value="1"/>
</dbReference>
<accession>A0AA37Q7Z8</accession>
<evidence type="ECO:0000256" key="1">
    <source>
        <dbReference type="ARBA" id="ARBA00001947"/>
    </source>
</evidence>
<dbReference type="PANTHER" id="PTHR43808">
    <property type="entry name" value="ACETYLORNITHINE DEACETYLASE"/>
    <property type="match status" value="1"/>
</dbReference>
<keyword evidence="4" id="KW-0862">Zinc</keyword>
<gene>
    <name evidence="6" type="ORF">rosag_44520</name>
</gene>
<dbReference type="GO" id="GO:0046872">
    <property type="term" value="F:metal ion binding"/>
    <property type="evidence" value="ECO:0007669"/>
    <property type="project" value="UniProtKB-KW"/>
</dbReference>
<keyword evidence="7" id="KW-1185">Reference proteome</keyword>
<evidence type="ECO:0000313" key="6">
    <source>
        <dbReference type="EMBL" id="GLC27939.1"/>
    </source>
</evidence>
<proteinExistence type="predicted"/>
<dbReference type="SUPFAM" id="SSF55031">
    <property type="entry name" value="Bacterial exopeptidase dimerisation domain"/>
    <property type="match status" value="1"/>
</dbReference>
<dbReference type="Pfam" id="PF07687">
    <property type="entry name" value="M20_dimer"/>
    <property type="match status" value="1"/>
</dbReference>
<name>A0AA37Q7Z8_9BACT</name>
<dbReference type="InterPro" id="IPR001261">
    <property type="entry name" value="ArgE/DapE_CS"/>
</dbReference>
<feature type="domain" description="Peptidase M20 dimerisation" evidence="5">
    <location>
        <begin position="212"/>
        <end position="304"/>
    </location>
</feature>
<reference evidence="6" key="1">
    <citation type="submission" date="2022-08" db="EMBL/GenBank/DDBJ databases">
        <title>Draft genome sequencing of Roseisolibacter agri AW1220.</title>
        <authorList>
            <person name="Tobiishi Y."/>
            <person name="Tonouchi A."/>
        </authorList>
    </citation>
    <scope>NUCLEOTIDE SEQUENCE</scope>
    <source>
        <strain evidence="6">AW1220</strain>
    </source>
</reference>
<sequence length="421" mass="43604">MRRPTGGPNSLHMPLLSSAPTAASDVARVHDALARARARLVARDAVTVRDQVTLAEIPAPTGEEEERGAWVARRFRALGLADVRVDAAGNVVGRRPGEDRSEDAPRVAVCAHLDTVFPRETPLQVRHEGRRLVGPGIGDNGRGLTAMLALAETFDGVQLRTRHAIEFVATTGEEGLGDLRGAKRYFAETPNVVAAVALDGAGDERIVHRAVGSRRFRVTFAGPGGHSWAAFGVPNAVHAAARAAAAIAALPLDDSPRVTVSVGRIGGGICVNAIPADAWLEVDLRSTSGAMLDRYEQSIRRAVHGAAYEENVIRAEGTPALTMRVEVIGDRPGGELAAEAPLVAGAVAMTRLVGRVPELGAASTDANVPLGRGVPAIAIGAGGRGGDAHTPAEWFENAEGAVGLARALGIVALAAELVGAA</sequence>
<dbReference type="InterPro" id="IPR036264">
    <property type="entry name" value="Bact_exopeptidase_dim_dom"/>
</dbReference>
<dbReference type="PROSITE" id="PS00758">
    <property type="entry name" value="ARGE_DAPE_CPG2_1"/>
    <property type="match status" value="1"/>
</dbReference>
<dbReference type="Proteomes" id="UP001161325">
    <property type="component" value="Unassembled WGS sequence"/>
</dbReference>
<dbReference type="GO" id="GO:0016787">
    <property type="term" value="F:hydrolase activity"/>
    <property type="evidence" value="ECO:0007669"/>
    <property type="project" value="UniProtKB-KW"/>
</dbReference>
<dbReference type="EMBL" id="BRXS01000007">
    <property type="protein sequence ID" value="GLC27939.1"/>
    <property type="molecule type" value="Genomic_DNA"/>
</dbReference>
<dbReference type="InterPro" id="IPR050072">
    <property type="entry name" value="Peptidase_M20A"/>
</dbReference>
<evidence type="ECO:0000256" key="2">
    <source>
        <dbReference type="ARBA" id="ARBA00022723"/>
    </source>
</evidence>
<comment type="caution">
    <text evidence="6">The sequence shown here is derived from an EMBL/GenBank/DDBJ whole genome shotgun (WGS) entry which is preliminary data.</text>
</comment>
<organism evidence="6 7">
    <name type="scientific">Roseisolibacter agri</name>
    <dbReference type="NCBI Taxonomy" id="2014610"/>
    <lineage>
        <taxon>Bacteria</taxon>
        <taxon>Pseudomonadati</taxon>
        <taxon>Gemmatimonadota</taxon>
        <taxon>Gemmatimonadia</taxon>
        <taxon>Gemmatimonadales</taxon>
        <taxon>Gemmatimonadaceae</taxon>
        <taxon>Roseisolibacter</taxon>
    </lineage>
</organism>
<dbReference type="InterPro" id="IPR002933">
    <property type="entry name" value="Peptidase_M20"/>
</dbReference>
<evidence type="ECO:0000313" key="7">
    <source>
        <dbReference type="Proteomes" id="UP001161325"/>
    </source>
</evidence>
<keyword evidence="2" id="KW-0479">Metal-binding</keyword>
<comment type="cofactor">
    <cofactor evidence="1">
        <name>Zn(2+)</name>
        <dbReference type="ChEBI" id="CHEBI:29105"/>
    </cofactor>
</comment>
<evidence type="ECO:0000259" key="5">
    <source>
        <dbReference type="Pfam" id="PF07687"/>
    </source>
</evidence>
<dbReference type="Pfam" id="PF01546">
    <property type="entry name" value="Peptidase_M20"/>
    <property type="match status" value="1"/>
</dbReference>
<dbReference type="AlphaFoldDB" id="A0AA37Q7Z8"/>
<dbReference type="PANTHER" id="PTHR43808:SF17">
    <property type="entry name" value="PEPTIDASE M20"/>
    <property type="match status" value="1"/>
</dbReference>
<dbReference type="InterPro" id="IPR011650">
    <property type="entry name" value="Peptidase_M20_dimer"/>
</dbReference>